<dbReference type="CDD" id="cd00009">
    <property type="entry name" value="AAA"/>
    <property type="match status" value="1"/>
</dbReference>
<dbReference type="OrthoDB" id="9803641at2"/>
<dbReference type="AlphaFoldDB" id="A0A170PIU3"/>
<dbReference type="PROSITE" id="PS51903">
    <property type="entry name" value="CLP_R"/>
    <property type="match status" value="1"/>
</dbReference>
<dbReference type="GO" id="GO:0016887">
    <property type="term" value="F:ATP hydrolysis activity"/>
    <property type="evidence" value="ECO:0007669"/>
    <property type="project" value="InterPro"/>
</dbReference>
<dbReference type="Pfam" id="PF10431">
    <property type="entry name" value="ClpB_D2-small"/>
    <property type="match status" value="1"/>
</dbReference>
<organism evidence="9 10">
    <name type="scientific">Candidatus Promineifilum breve</name>
    <dbReference type="NCBI Taxonomy" id="1806508"/>
    <lineage>
        <taxon>Bacteria</taxon>
        <taxon>Bacillati</taxon>
        <taxon>Chloroflexota</taxon>
        <taxon>Ardenticatenia</taxon>
        <taxon>Candidatus Promineifilales</taxon>
        <taxon>Candidatus Promineifilaceae</taxon>
        <taxon>Candidatus Promineifilum</taxon>
    </lineage>
</organism>
<dbReference type="InterPro" id="IPR041546">
    <property type="entry name" value="ClpA/ClpB_AAA_lid"/>
</dbReference>
<name>A0A170PIU3_9CHLR</name>
<dbReference type="InterPro" id="IPR036628">
    <property type="entry name" value="Clp_N_dom_sf"/>
</dbReference>
<keyword evidence="1 5" id="KW-0677">Repeat</keyword>
<dbReference type="InterPro" id="IPR018368">
    <property type="entry name" value="ClpA/B_CS1"/>
</dbReference>
<evidence type="ECO:0000256" key="5">
    <source>
        <dbReference type="PROSITE-ProRule" id="PRU01251"/>
    </source>
</evidence>
<dbReference type="InterPro" id="IPR019489">
    <property type="entry name" value="Clp_ATPase_C"/>
</dbReference>
<reference evidence="9" key="1">
    <citation type="submission" date="2016-01" db="EMBL/GenBank/DDBJ databases">
        <authorList>
            <person name="Mcilroy J.S."/>
            <person name="Karst M S."/>
            <person name="Albertsen M."/>
        </authorList>
    </citation>
    <scope>NUCLEOTIDE SEQUENCE</scope>
    <source>
        <strain evidence="9">Cfx-K</strain>
    </source>
</reference>
<keyword evidence="2 6" id="KW-0547">Nucleotide-binding</keyword>
<dbReference type="InterPro" id="IPR004176">
    <property type="entry name" value="Clp_R_N"/>
</dbReference>
<dbReference type="RefSeq" id="WP_095044304.1">
    <property type="nucleotide sequence ID" value="NZ_LN890655.1"/>
</dbReference>
<dbReference type="FunFam" id="3.40.50.300:FF:000025">
    <property type="entry name" value="ATP-dependent Clp protease subunit"/>
    <property type="match status" value="1"/>
</dbReference>
<evidence type="ECO:0000313" key="9">
    <source>
        <dbReference type="EMBL" id="CUS05043.2"/>
    </source>
</evidence>
<keyword evidence="3 6" id="KW-0067">ATP-binding</keyword>
<dbReference type="InterPro" id="IPR027417">
    <property type="entry name" value="P-loop_NTPase"/>
</dbReference>
<dbReference type="InterPro" id="IPR028299">
    <property type="entry name" value="ClpA/B_CS2"/>
</dbReference>
<dbReference type="FunFam" id="3.40.50.300:FF:000010">
    <property type="entry name" value="Chaperone clpB 1, putative"/>
    <property type="match status" value="1"/>
</dbReference>
<dbReference type="Gene3D" id="1.10.8.60">
    <property type="match status" value="2"/>
</dbReference>
<accession>A0A170PIU3</accession>
<feature type="coiled-coil region" evidence="7">
    <location>
        <begin position="256"/>
        <end position="283"/>
    </location>
</feature>
<dbReference type="InterPro" id="IPR050130">
    <property type="entry name" value="ClpA_ClpB"/>
</dbReference>
<dbReference type="KEGG" id="pbf:CFX0092_A3165"/>
<evidence type="ECO:0000256" key="6">
    <source>
        <dbReference type="RuleBase" id="RU004432"/>
    </source>
</evidence>
<dbReference type="InterPro" id="IPR001270">
    <property type="entry name" value="ClpA/B"/>
</dbReference>
<dbReference type="SUPFAM" id="SSF81923">
    <property type="entry name" value="Double Clp-N motif"/>
    <property type="match status" value="1"/>
</dbReference>
<dbReference type="SUPFAM" id="SSF52540">
    <property type="entry name" value="P-loop containing nucleoside triphosphate hydrolases"/>
    <property type="match status" value="2"/>
</dbReference>
<dbReference type="PROSITE" id="PS00871">
    <property type="entry name" value="CLPAB_2"/>
    <property type="match status" value="1"/>
</dbReference>
<keyword evidence="7" id="KW-0175">Coiled coil</keyword>
<evidence type="ECO:0000259" key="8">
    <source>
        <dbReference type="PROSITE" id="PS51903"/>
    </source>
</evidence>
<evidence type="ECO:0000256" key="4">
    <source>
        <dbReference type="ARBA" id="ARBA00023186"/>
    </source>
</evidence>
<dbReference type="EMBL" id="LN890655">
    <property type="protein sequence ID" value="CUS05043.2"/>
    <property type="molecule type" value="Genomic_DNA"/>
</dbReference>
<dbReference type="Pfam" id="PF17871">
    <property type="entry name" value="AAA_lid_9"/>
    <property type="match status" value="1"/>
</dbReference>
<protein>
    <submittedName>
        <fullName evidence="9">Chaperone protein ClpB</fullName>
    </submittedName>
</protein>
<keyword evidence="4 6" id="KW-0143">Chaperone</keyword>
<dbReference type="Pfam" id="PF07724">
    <property type="entry name" value="AAA_2"/>
    <property type="match status" value="1"/>
</dbReference>
<dbReference type="SMART" id="SM01086">
    <property type="entry name" value="ClpB_D2-small"/>
    <property type="match status" value="1"/>
</dbReference>
<dbReference type="GO" id="GO:0005737">
    <property type="term" value="C:cytoplasm"/>
    <property type="evidence" value="ECO:0007669"/>
    <property type="project" value="TreeGrafter"/>
</dbReference>
<proteinExistence type="inferred from homology"/>
<evidence type="ECO:0000256" key="7">
    <source>
        <dbReference type="SAM" id="Coils"/>
    </source>
</evidence>
<dbReference type="Gene3D" id="1.10.1780.10">
    <property type="entry name" value="Clp, N-terminal domain"/>
    <property type="match status" value="1"/>
</dbReference>
<dbReference type="GO" id="GO:0034605">
    <property type="term" value="P:cellular response to heat"/>
    <property type="evidence" value="ECO:0007669"/>
    <property type="project" value="TreeGrafter"/>
</dbReference>
<dbReference type="SMART" id="SM00382">
    <property type="entry name" value="AAA"/>
    <property type="match status" value="2"/>
</dbReference>
<evidence type="ECO:0000256" key="3">
    <source>
        <dbReference type="ARBA" id="ARBA00022840"/>
    </source>
</evidence>
<dbReference type="PANTHER" id="PTHR11638:SF18">
    <property type="entry name" value="HEAT SHOCK PROTEIN 104"/>
    <property type="match status" value="1"/>
</dbReference>
<dbReference type="Gene3D" id="4.10.860.10">
    <property type="entry name" value="UVR domain"/>
    <property type="match status" value="1"/>
</dbReference>
<dbReference type="PRINTS" id="PR00300">
    <property type="entry name" value="CLPPROTEASEA"/>
</dbReference>
<feature type="domain" description="Clp R" evidence="8">
    <location>
        <begin position="3"/>
        <end position="150"/>
    </location>
</feature>
<evidence type="ECO:0000256" key="1">
    <source>
        <dbReference type="ARBA" id="ARBA00022737"/>
    </source>
</evidence>
<sequence>MRFDRFTERAQDAATRAYEIVRRYGHSQVDTEHVFLALLEQEDGAVPQILTALTADGAAMIDRLDRELRASPKVSVYGGGVGQVFYTPRIRTVLELSQGEANRLKDEYISTEHIFLAILSERNTPSSRIVQEFGITRERVLEAIQELRGGQRVTNRQAESRYRTLDKYSRDLTQAARDGRLDPVIGRDSEILRVIQVLSRRTKNNPVLIGEAGVGKTAIVEGLAQKIITSDVPENLLNKRVVALDLGAMIAGSRFRGEFEERLKAAMEEIQRAQGEIILFIDELHTVVGAGSAQGAMDASNMLKPALARGELQCVGATTLDEYRQYVERDAALERRFAPVFVDEPSVEETIEMLHGLRGRYEAHHSVVFSPAAIDAAVKLSARYVTDRRLPDKAIDLMDEAAAKLRVALHTLPPGLKHLKTEIDALLAAEEEASAARDYERAQVSKADRLRLETEFNQLRESWQSEQKLDEIVDEHDVAEVIASWTGIPTSQMMETETVKLLEMEERLHERIVGQEQAIAALSDAIRRSRSGLSDPRRPIGSFIFLGSSGVGKTELAKALAEFMFDDEDALIRVDMSEYREQHTVSRLFGAPPGYVGYEQGGQLTEQVRRRPYSVVLFDEIEKAHPDVWNALLQLLDDGRLTDGQGRVVNFRNAVIVMTSNVGTSFVKKSGALGFAGMAAAEKENHKRIEEALKQTFRPEFINRIDEIIIFEPLTQENVVEIVKLQVKDVQARLAEHANLSIELTEPAQRWLAQQGLDKDFGARPLKRAIQRYVESALSIRLLKGEFKSGDRIRIDADDDGLTFLLLESAPLPQPVEALVESVAIE</sequence>
<evidence type="ECO:0000313" key="10">
    <source>
        <dbReference type="Proteomes" id="UP000215027"/>
    </source>
</evidence>
<dbReference type="InterPro" id="IPR003593">
    <property type="entry name" value="AAA+_ATPase"/>
</dbReference>
<gene>
    <name evidence="9" type="primary">clpB</name>
    <name evidence="9" type="ORF">CFX0092_A3165</name>
</gene>
<dbReference type="InterPro" id="IPR003959">
    <property type="entry name" value="ATPase_AAA_core"/>
</dbReference>
<dbReference type="Pfam" id="PF00004">
    <property type="entry name" value="AAA"/>
    <property type="match status" value="1"/>
</dbReference>
<dbReference type="CDD" id="cd19499">
    <property type="entry name" value="RecA-like_ClpB_Hsp104-like"/>
    <property type="match status" value="1"/>
</dbReference>
<keyword evidence="10" id="KW-1185">Reference proteome</keyword>
<dbReference type="PANTHER" id="PTHR11638">
    <property type="entry name" value="ATP-DEPENDENT CLP PROTEASE"/>
    <property type="match status" value="1"/>
</dbReference>
<dbReference type="PROSITE" id="PS00870">
    <property type="entry name" value="CLPAB_1"/>
    <property type="match status" value="1"/>
</dbReference>
<comment type="similarity">
    <text evidence="6">Belongs to the ClpA/ClpB family.</text>
</comment>
<dbReference type="Gene3D" id="3.40.50.300">
    <property type="entry name" value="P-loop containing nucleotide triphosphate hydrolases"/>
    <property type="match status" value="2"/>
</dbReference>
<dbReference type="Proteomes" id="UP000215027">
    <property type="component" value="Chromosome I"/>
</dbReference>
<dbReference type="Pfam" id="PF02861">
    <property type="entry name" value="Clp_N"/>
    <property type="match status" value="1"/>
</dbReference>
<evidence type="ECO:0000256" key="2">
    <source>
        <dbReference type="ARBA" id="ARBA00022741"/>
    </source>
</evidence>
<dbReference type="GO" id="GO:0005524">
    <property type="term" value="F:ATP binding"/>
    <property type="evidence" value="ECO:0007669"/>
    <property type="project" value="UniProtKB-KW"/>
</dbReference>